<dbReference type="CDD" id="cd15853">
    <property type="entry name" value="SNARE_Bet1"/>
    <property type="match status" value="1"/>
</dbReference>
<dbReference type="PROSITE" id="PS50192">
    <property type="entry name" value="T_SNARE"/>
    <property type="match status" value="1"/>
</dbReference>
<dbReference type="GeneID" id="8623574"/>
<dbReference type="GO" id="GO:0000139">
    <property type="term" value="C:Golgi membrane"/>
    <property type="evidence" value="ECO:0007669"/>
    <property type="project" value="UniProtKB-SubCell"/>
</dbReference>
<dbReference type="Proteomes" id="UP000002195">
    <property type="component" value="Unassembled WGS sequence"/>
</dbReference>
<organism evidence="10 11">
    <name type="scientific">Dictyostelium discoideum</name>
    <name type="common">Social amoeba</name>
    <dbReference type="NCBI Taxonomy" id="44689"/>
    <lineage>
        <taxon>Eukaryota</taxon>
        <taxon>Amoebozoa</taxon>
        <taxon>Evosea</taxon>
        <taxon>Eumycetozoa</taxon>
        <taxon>Dictyostelia</taxon>
        <taxon>Dictyosteliales</taxon>
        <taxon>Dictyosteliaceae</taxon>
        <taxon>Dictyostelium</taxon>
    </lineage>
</organism>
<reference evidence="10 11" key="1">
    <citation type="journal article" date="2005" name="Nature">
        <title>The genome of the social amoeba Dictyostelium discoideum.</title>
        <authorList>
            <consortium name="The Dictyostelium discoideum Sequencing Consortium"/>
            <person name="Eichinger L."/>
            <person name="Pachebat J.A."/>
            <person name="Glockner G."/>
            <person name="Rajandream M.A."/>
            <person name="Sucgang R."/>
            <person name="Berriman M."/>
            <person name="Song J."/>
            <person name="Olsen R."/>
            <person name="Szafranski K."/>
            <person name="Xu Q."/>
            <person name="Tunggal B."/>
            <person name="Kummerfeld S."/>
            <person name="Madera M."/>
            <person name="Konfortov B.A."/>
            <person name="Rivero F."/>
            <person name="Bankier A.T."/>
            <person name="Lehmann R."/>
            <person name="Hamlin N."/>
            <person name="Davies R."/>
            <person name="Gaudet P."/>
            <person name="Fey P."/>
            <person name="Pilcher K."/>
            <person name="Chen G."/>
            <person name="Saunders D."/>
            <person name="Sodergren E."/>
            <person name="Davis P."/>
            <person name="Kerhornou A."/>
            <person name="Nie X."/>
            <person name="Hall N."/>
            <person name="Anjard C."/>
            <person name="Hemphill L."/>
            <person name="Bason N."/>
            <person name="Farbrother P."/>
            <person name="Desany B."/>
            <person name="Just E."/>
            <person name="Morio T."/>
            <person name="Rost R."/>
            <person name="Churcher C."/>
            <person name="Cooper J."/>
            <person name="Haydock S."/>
            <person name="van Driessche N."/>
            <person name="Cronin A."/>
            <person name="Goodhead I."/>
            <person name="Muzny D."/>
            <person name="Mourier T."/>
            <person name="Pain A."/>
            <person name="Lu M."/>
            <person name="Harper D."/>
            <person name="Lindsay R."/>
            <person name="Hauser H."/>
            <person name="James K."/>
            <person name="Quiles M."/>
            <person name="Madan Babu M."/>
            <person name="Saito T."/>
            <person name="Buchrieser C."/>
            <person name="Wardroper A."/>
            <person name="Felder M."/>
            <person name="Thangavelu M."/>
            <person name="Johnson D."/>
            <person name="Knights A."/>
            <person name="Loulseged H."/>
            <person name="Mungall K."/>
            <person name="Oliver K."/>
            <person name="Price C."/>
            <person name="Quail M.A."/>
            <person name="Urushihara H."/>
            <person name="Hernandez J."/>
            <person name="Rabbinowitsch E."/>
            <person name="Steffen D."/>
            <person name="Sanders M."/>
            <person name="Ma J."/>
            <person name="Kohara Y."/>
            <person name="Sharp S."/>
            <person name="Simmonds M."/>
            <person name="Spiegler S."/>
            <person name="Tivey A."/>
            <person name="Sugano S."/>
            <person name="White B."/>
            <person name="Walker D."/>
            <person name="Woodward J."/>
            <person name="Winckler T."/>
            <person name="Tanaka Y."/>
            <person name="Shaulsky G."/>
            <person name="Schleicher M."/>
            <person name="Weinstock G."/>
            <person name="Rosenthal A."/>
            <person name="Cox E.C."/>
            <person name="Chisholm R.L."/>
            <person name="Gibbs R."/>
            <person name="Loomis W.F."/>
            <person name="Platzer M."/>
            <person name="Kay R.R."/>
            <person name="Williams J."/>
            <person name="Dear P.H."/>
            <person name="Noegel A.A."/>
            <person name="Barrell B."/>
            <person name="Kuspa A."/>
        </authorList>
    </citation>
    <scope>NUCLEOTIDE SEQUENCE [LARGE SCALE GENOMIC DNA]</scope>
    <source>
        <strain evidence="10 11">AX4</strain>
    </source>
</reference>
<evidence type="ECO:0000313" key="11">
    <source>
        <dbReference type="Proteomes" id="UP000002195"/>
    </source>
</evidence>
<keyword evidence="2" id="KW-0813">Transport</keyword>
<evidence type="ECO:0000259" key="9">
    <source>
        <dbReference type="PROSITE" id="PS50192"/>
    </source>
</evidence>
<evidence type="ECO:0000256" key="7">
    <source>
        <dbReference type="ARBA" id="ARBA00023136"/>
    </source>
</evidence>
<dbReference type="eggNOG" id="ENOG502RHJJ">
    <property type="taxonomic scope" value="Eukaryota"/>
</dbReference>
<evidence type="ECO:0000256" key="4">
    <source>
        <dbReference type="ARBA" id="ARBA00022927"/>
    </source>
</evidence>
<dbReference type="OMA" id="HMMYLIF"/>
<dbReference type="AlphaFoldDB" id="Q54SJ2"/>
<protein>
    <recommendedName>
        <fullName evidence="9">t-SNARE coiled-coil homology domain-containing protein</fullName>
    </recommendedName>
</protein>
<dbReference type="EMBL" id="AAFI02000047">
    <property type="protein sequence ID" value="EAL66076.1"/>
    <property type="molecule type" value="Genomic_DNA"/>
</dbReference>
<keyword evidence="3" id="KW-0812">Transmembrane</keyword>
<dbReference type="PaxDb" id="44689-DDB0204755"/>
<comment type="subcellular location">
    <subcellularLocation>
        <location evidence="8">Endomembrane system</location>
        <topology evidence="8">Single-pass type IV membrane protein</topology>
    </subcellularLocation>
    <subcellularLocation>
        <location evidence="1">Golgi apparatus membrane</location>
    </subcellularLocation>
</comment>
<evidence type="ECO:0000256" key="6">
    <source>
        <dbReference type="ARBA" id="ARBA00023034"/>
    </source>
</evidence>
<keyword evidence="6" id="KW-0333">Golgi apparatus</keyword>
<sequence length="153" mass="17755">MKRDNKMDRNVKNRNILGFEEEENFKNSLNNYDRGGNDQKINSEQLFLQQNDQTIEAMNQKANILKRVVLDIESQVQESNSLLDNLNADMSGAQALLSGTMKKLTDLSKTATSSHMMYLIFFFQVNKLAYIKEKKKTELKNRIKELKKENICT</sequence>
<dbReference type="HOGENOM" id="CLU_1716644_0_0_1"/>
<dbReference type="InterPro" id="IPR000727">
    <property type="entry name" value="T_SNARE_dom"/>
</dbReference>
<proteinExistence type="predicted"/>
<evidence type="ECO:0000256" key="8">
    <source>
        <dbReference type="ARBA" id="ARBA00046280"/>
    </source>
</evidence>
<comment type="caution">
    <text evidence="10">The sequence shown here is derived from an EMBL/GenBank/DDBJ whole genome shotgun (WGS) entry which is preliminary data.</text>
</comment>
<dbReference type="Reactome" id="R-DDI-6807878">
    <property type="pathway name" value="COPI-mediated anterograde transport"/>
</dbReference>
<dbReference type="VEuPathDB" id="AmoebaDB:DDB_G0282433"/>
<evidence type="ECO:0000313" key="10">
    <source>
        <dbReference type="EMBL" id="EAL66076.1"/>
    </source>
</evidence>
<evidence type="ECO:0000256" key="2">
    <source>
        <dbReference type="ARBA" id="ARBA00022448"/>
    </source>
</evidence>
<keyword evidence="7" id="KW-0472">Membrane</keyword>
<dbReference type="Gene3D" id="1.20.5.110">
    <property type="match status" value="1"/>
</dbReference>
<keyword evidence="4" id="KW-0653">Protein transport</keyword>
<dbReference type="dictyBase" id="DDB_G0282433"/>
<dbReference type="FunCoup" id="Q54SJ2">
    <property type="interactions" value="48"/>
</dbReference>
<evidence type="ECO:0000256" key="3">
    <source>
        <dbReference type="ARBA" id="ARBA00022692"/>
    </source>
</evidence>
<dbReference type="KEGG" id="ddi:DDB_G0282433"/>
<dbReference type="InParanoid" id="Q54SJ2"/>
<dbReference type="PhylomeDB" id="Q54SJ2"/>
<dbReference type="PANTHER" id="PTHR12791">
    <property type="entry name" value="GOLGI SNARE BET1-RELATED"/>
    <property type="match status" value="1"/>
</dbReference>
<dbReference type="SMR" id="Q54SJ2"/>
<evidence type="ECO:0000256" key="5">
    <source>
        <dbReference type="ARBA" id="ARBA00022989"/>
    </source>
</evidence>
<feature type="domain" description="T-SNARE coiled-coil homology" evidence="9">
    <location>
        <begin position="45"/>
        <end position="107"/>
    </location>
</feature>
<dbReference type="SUPFAM" id="SSF58038">
    <property type="entry name" value="SNARE fusion complex"/>
    <property type="match status" value="1"/>
</dbReference>
<dbReference type="RefSeq" id="XP_640047.1">
    <property type="nucleotide sequence ID" value="XM_634955.1"/>
</dbReference>
<dbReference type="Reactome" id="R-DDI-6811438">
    <property type="pathway name" value="Intra-Golgi traffic"/>
</dbReference>
<accession>Q54SJ2</accession>
<name>Q54SJ2_DICDI</name>
<dbReference type="GO" id="GO:0015031">
    <property type="term" value="P:protein transport"/>
    <property type="evidence" value="ECO:0007669"/>
    <property type="project" value="UniProtKB-KW"/>
</dbReference>
<evidence type="ECO:0000256" key="1">
    <source>
        <dbReference type="ARBA" id="ARBA00004394"/>
    </source>
</evidence>
<keyword evidence="5" id="KW-1133">Transmembrane helix</keyword>
<dbReference type="InterPro" id="IPR039899">
    <property type="entry name" value="BET1_SNARE"/>
</dbReference>
<dbReference type="STRING" id="44689.Q54SJ2"/>
<keyword evidence="11" id="KW-1185">Reference proteome</keyword>
<dbReference type="Reactome" id="R-DDI-204005">
    <property type="pathway name" value="COPII-mediated vesicle transport"/>
</dbReference>
<gene>
    <name evidence="10" type="ORF">DDB_G0282433</name>
</gene>